<keyword evidence="3 7" id="KW-0812">Transmembrane</keyword>
<evidence type="ECO:0000313" key="9">
    <source>
        <dbReference type="Proteomes" id="UP000596063"/>
    </source>
</evidence>
<keyword evidence="9" id="KW-1185">Reference proteome</keyword>
<evidence type="ECO:0000256" key="2">
    <source>
        <dbReference type="ARBA" id="ARBA00008854"/>
    </source>
</evidence>
<dbReference type="KEGG" id="snan:I6N98_02065"/>
<evidence type="ECO:0000256" key="6">
    <source>
        <dbReference type="SAM" id="MobiDB-lite"/>
    </source>
</evidence>
<dbReference type="Proteomes" id="UP000596063">
    <property type="component" value="Chromosome"/>
</dbReference>
<gene>
    <name evidence="8" type="ORF">I6N98_02065</name>
</gene>
<evidence type="ECO:0000256" key="4">
    <source>
        <dbReference type="ARBA" id="ARBA00022989"/>
    </source>
</evidence>
<accession>A0A7T4UQN8</accession>
<dbReference type="RefSeq" id="WP_198570172.1">
    <property type="nucleotide sequence ID" value="NZ_CP066167.1"/>
</dbReference>
<name>A0A7T4UQN8_9GAMM</name>
<proteinExistence type="inferred from homology"/>
<dbReference type="PANTHER" id="PTHR34478:SF1">
    <property type="entry name" value="PROTEIN LEMA"/>
    <property type="match status" value="1"/>
</dbReference>
<evidence type="ECO:0000256" key="7">
    <source>
        <dbReference type="SAM" id="Phobius"/>
    </source>
</evidence>
<comment type="subcellular location">
    <subcellularLocation>
        <location evidence="1">Membrane</location>
        <topology evidence="1">Single-pass membrane protein</topology>
    </subcellularLocation>
</comment>
<keyword evidence="4 7" id="KW-1133">Transmembrane helix</keyword>
<dbReference type="AlphaFoldDB" id="A0A7T4UQN8"/>
<protein>
    <submittedName>
        <fullName evidence="8">LemA family protein</fullName>
    </submittedName>
</protein>
<feature type="transmembrane region" description="Helical" evidence="7">
    <location>
        <begin position="6"/>
        <end position="23"/>
    </location>
</feature>
<dbReference type="PANTHER" id="PTHR34478">
    <property type="entry name" value="PROTEIN LEMA"/>
    <property type="match status" value="1"/>
</dbReference>
<dbReference type="InterPro" id="IPR007156">
    <property type="entry name" value="MamQ_LemA"/>
</dbReference>
<dbReference type="SUPFAM" id="SSF140478">
    <property type="entry name" value="LemA-like"/>
    <property type="match status" value="1"/>
</dbReference>
<dbReference type="Gene3D" id="1.20.1440.20">
    <property type="entry name" value="LemA-like domain"/>
    <property type="match status" value="1"/>
</dbReference>
<dbReference type="GO" id="GO:0016020">
    <property type="term" value="C:membrane"/>
    <property type="evidence" value="ECO:0007669"/>
    <property type="project" value="UniProtKB-SubCell"/>
</dbReference>
<reference evidence="8 9" key="1">
    <citation type="submission" date="2020-12" db="EMBL/GenBank/DDBJ databases">
        <authorList>
            <person name="Shan Y."/>
        </authorList>
    </citation>
    <scope>NUCLEOTIDE SEQUENCE [LARGE SCALE GENOMIC DNA]</scope>
    <source>
        <strain evidence="9">csc3.9</strain>
    </source>
</reference>
<dbReference type="InterPro" id="IPR023353">
    <property type="entry name" value="LemA-like_dom_sf"/>
</dbReference>
<evidence type="ECO:0000313" key="8">
    <source>
        <dbReference type="EMBL" id="QQD18682.1"/>
    </source>
</evidence>
<dbReference type="Pfam" id="PF04011">
    <property type="entry name" value="LemA"/>
    <property type="match status" value="1"/>
</dbReference>
<sequence>MSDTVVFLIVAAVGVVVLVWFYNRIVSGKNAIQRAWSDVIVQERQKLKVIPELEKIVQDHKAYESGVLEKLTEMRVAVTQLASDQIDTQALKEAEAKTKSAMSGIRVAMEAYPDLKTAGLMNNLMREIADQQDNIAAAIRIFNQNVEAFNNAIETFPGSAVNSLLNKEKRQRSFDDEEAASEIAFRPGAE</sequence>
<evidence type="ECO:0000256" key="3">
    <source>
        <dbReference type="ARBA" id="ARBA00022692"/>
    </source>
</evidence>
<organism evidence="8 9">
    <name type="scientific">Spongiibacter nanhainus</name>
    <dbReference type="NCBI Taxonomy" id="2794344"/>
    <lineage>
        <taxon>Bacteria</taxon>
        <taxon>Pseudomonadati</taxon>
        <taxon>Pseudomonadota</taxon>
        <taxon>Gammaproteobacteria</taxon>
        <taxon>Cellvibrionales</taxon>
        <taxon>Spongiibacteraceae</taxon>
        <taxon>Spongiibacter</taxon>
    </lineage>
</organism>
<dbReference type="EMBL" id="CP066167">
    <property type="protein sequence ID" value="QQD18682.1"/>
    <property type="molecule type" value="Genomic_DNA"/>
</dbReference>
<comment type="similarity">
    <text evidence="2">Belongs to the LemA family.</text>
</comment>
<evidence type="ECO:0000256" key="5">
    <source>
        <dbReference type="ARBA" id="ARBA00023136"/>
    </source>
</evidence>
<feature type="region of interest" description="Disordered" evidence="6">
    <location>
        <begin position="170"/>
        <end position="190"/>
    </location>
</feature>
<evidence type="ECO:0000256" key="1">
    <source>
        <dbReference type="ARBA" id="ARBA00004167"/>
    </source>
</evidence>
<keyword evidence="5 7" id="KW-0472">Membrane</keyword>